<name>A0A4R2EIS4_9BACT</name>
<dbReference type="InterPro" id="IPR044145">
    <property type="entry name" value="IF2_II"/>
</dbReference>
<gene>
    <name evidence="10" type="primary">infB</name>
    <name evidence="15" type="ORF">CLV25_105110</name>
</gene>
<dbReference type="CDD" id="cd01887">
    <property type="entry name" value="IF2_eIF5B"/>
    <property type="match status" value="1"/>
</dbReference>
<dbReference type="FunFam" id="2.40.30.10:FF:000008">
    <property type="entry name" value="Translation initiation factor IF-2"/>
    <property type="match status" value="1"/>
</dbReference>
<feature type="compositionally biased region" description="Basic and acidic residues" evidence="13">
    <location>
        <begin position="180"/>
        <end position="191"/>
    </location>
</feature>
<feature type="compositionally biased region" description="Basic and acidic residues" evidence="13">
    <location>
        <begin position="237"/>
        <end position="268"/>
    </location>
</feature>
<dbReference type="Gene3D" id="3.40.50.300">
    <property type="entry name" value="P-loop containing nucleotide triphosphate hydrolases"/>
    <property type="match status" value="1"/>
</dbReference>
<feature type="compositionally biased region" description="Basic and acidic residues" evidence="13">
    <location>
        <begin position="330"/>
        <end position="345"/>
    </location>
</feature>
<evidence type="ECO:0000256" key="2">
    <source>
        <dbReference type="ARBA" id="ARBA00007733"/>
    </source>
</evidence>
<keyword evidence="5 10" id="KW-0396">Initiation factor</keyword>
<dbReference type="Gene3D" id="3.40.50.10050">
    <property type="entry name" value="Translation initiation factor IF- 2, domain 3"/>
    <property type="match status" value="1"/>
</dbReference>
<feature type="compositionally biased region" description="Basic and acidic residues" evidence="13">
    <location>
        <begin position="200"/>
        <end position="214"/>
    </location>
</feature>
<comment type="subcellular location">
    <subcellularLocation>
        <location evidence="1 10 12">Cytoplasm</location>
    </subcellularLocation>
</comment>
<feature type="compositionally biased region" description="Basic and acidic residues" evidence="13">
    <location>
        <begin position="417"/>
        <end position="433"/>
    </location>
</feature>
<dbReference type="SUPFAM" id="SSF52540">
    <property type="entry name" value="P-loop containing nucleoside triphosphate hydrolases"/>
    <property type="match status" value="1"/>
</dbReference>
<dbReference type="FunFam" id="3.40.50.300:FF:000019">
    <property type="entry name" value="Translation initiation factor IF-2"/>
    <property type="match status" value="1"/>
</dbReference>
<reference evidence="15 16" key="1">
    <citation type="submission" date="2019-03" db="EMBL/GenBank/DDBJ databases">
        <title>Genomic Encyclopedia of Archaeal and Bacterial Type Strains, Phase II (KMG-II): from individual species to whole genera.</title>
        <authorList>
            <person name="Goeker M."/>
        </authorList>
    </citation>
    <scope>NUCLEOTIDE SEQUENCE [LARGE SCALE GENOMIC DNA]</scope>
    <source>
        <strain evidence="15 16">RL-C</strain>
    </source>
</reference>
<evidence type="ECO:0000313" key="16">
    <source>
        <dbReference type="Proteomes" id="UP000294830"/>
    </source>
</evidence>
<evidence type="ECO:0000256" key="7">
    <source>
        <dbReference type="ARBA" id="ARBA00022917"/>
    </source>
</evidence>
<dbReference type="InterPro" id="IPR009000">
    <property type="entry name" value="Transl_B-barrel_sf"/>
</dbReference>
<dbReference type="InterPro" id="IPR000178">
    <property type="entry name" value="TF_IF2_bacterial-like"/>
</dbReference>
<dbReference type="CDD" id="cd03692">
    <property type="entry name" value="mtIF2_IVc"/>
    <property type="match status" value="1"/>
</dbReference>
<dbReference type="OrthoDB" id="9811804at2"/>
<dbReference type="RefSeq" id="WP_131838924.1">
    <property type="nucleotide sequence ID" value="NZ_SLWB01000005.1"/>
</dbReference>
<feature type="compositionally biased region" description="Low complexity" evidence="13">
    <location>
        <begin position="373"/>
        <end position="385"/>
    </location>
</feature>
<dbReference type="Pfam" id="PF04760">
    <property type="entry name" value="IF2_N"/>
    <property type="match status" value="1"/>
</dbReference>
<evidence type="ECO:0000256" key="1">
    <source>
        <dbReference type="ARBA" id="ARBA00004496"/>
    </source>
</evidence>
<dbReference type="GO" id="GO:0003743">
    <property type="term" value="F:translation initiation factor activity"/>
    <property type="evidence" value="ECO:0007669"/>
    <property type="project" value="UniProtKB-UniRule"/>
</dbReference>
<dbReference type="InterPro" id="IPR004161">
    <property type="entry name" value="EFTu-like_2"/>
</dbReference>
<dbReference type="Pfam" id="PF11987">
    <property type="entry name" value="IF-2"/>
    <property type="match status" value="1"/>
</dbReference>
<dbReference type="Proteomes" id="UP000294830">
    <property type="component" value="Unassembled WGS sequence"/>
</dbReference>
<dbReference type="Pfam" id="PF22042">
    <property type="entry name" value="EF-G_D2"/>
    <property type="match status" value="1"/>
</dbReference>
<evidence type="ECO:0000256" key="3">
    <source>
        <dbReference type="ARBA" id="ARBA00020675"/>
    </source>
</evidence>
<feature type="compositionally biased region" description="Acidic residues" evidence="13">
    <location>
        <begin position="91"/>
        <end position="100"/>
    </location>
</feature>
<dbReference type="NCBIfam" id="TIGR00487">
    <property type="entry name" value="IF-2"/>
    <property type="match status" value="1"/>
</dbReference>
<evidence type="ECO:0000256" key="6">
    <source>
        <dbReference type="ARBA" id="ARBA00022741"/>
    </source>
</evidence>
<dbReference type="InterPro" id="IPR005225">
    <property type="entry name" value="Small_GTP-bd"/>
</dbReference>
<dbReference type="AlphaFoldDB" id="A0A4R2EIS4"/>
<organism evidence="15 16">
    <name type="scientific">Acetobacteroides hydrogenigenes</name>
    <dbReference type="NCBI Taxonomy" id="979970"/>
    <lineage>
        <taxon>Bacteria</taxon>
        <taxon>Pseudomonadati</taxon>
        <taxon>Bacteroidota</taxon>
        <taxon>Bacteroidia</taxon>
        <taxon>Bacteroidales</taxon>
        <taxon>Rikenellaceae</taxon>
        <taxon>Acetobacteroides</taxon>
    </lineage>
</organism>
<keyword evidence="7 10" id="KW-0648">Protein biosynthesis</keyword>
<dbReference type="PROSITE" id="PS51722">
    <property type="entry name" value="G_TR_2"/>
    <property type="match status" value="1"/>
</dbReference>
<comment type="similarity">
    <text evidence="2 10 11">Belongs to the TRAFAC class translation factor GTPase superfamily. Classic translation factor GTPase family. IF-2 subfamily.</text>
</comment>
<dbReference type="SUPFAM" id="SSF52156">
    <property type="entry name" value="Initiation factor IF2/eIF5b, domain 3"/>
    <property type="match status" value="1"/>
</dbReference>
<keyword evidence="4 10" id="KW-0963">Cytoplasm</keyword>
<feature type="domain" description="Tr-type G" evidence="14">
    <location>
        <begin position="552"/>
        <end position="722"/>
    </location>
</feature>
<dbReference type="CDD" id="cd03702">
    <property type="entry name" value="IF2_mtIF2_II"/>
    <property type="match status" value="1"/>
</dbReference>
<accession>A0A4R2EIS4</accession>
<dbReference type="PANTHER" id="PTHR43381:SF5">
    <property type="entry name" value="TR-TYPE G DOMAIN-CONTAINING PROTEIN"/>
    <property type="match status" value="1"/>
</dbReference>
<dbReference type="InterPro" id="IPR006847">
    <property type="entry name" value="IF2_N"/>
</dbReference>
<feature type="compositionally biased region" description="Basic and acidic residues" evidence="13">
    <location>
        <begin position="101"/>
        <end position="129"/>
    </location>
</feature>
<dbReference type="GO" id="GO:0005737">
    <property type="term" value="C:cytoplasm"/>
    <property type="evidence" value="ECO:0007669"/>
    <property type="project" value="UniProtKB-SubCell"/>
</dbReference>
<comment type="function">
    <text evidence="9 10 11">One of the essential components for the initiation of protein synthesis. Protects formylmethionyl-tRNA from spontaneous hydrolysis and promotes its binding to the 30S ribosomal subunits. Also involved in the hydrolysis of GTP during the formation of the 70S ribosomal complex.</text>
</comment>
<dbReference type="InterPro" id="IPR053905">
    <property type="entry name" value="EF-G-like_DII"/>
</dbReference>
<dbReference type="Pfam" id="PF00009">
    <property type="entry name" value="GTP_EFTU"/>
    <property type="match status" value="1"/>
</dbReference>
<dbReference type="EMBL" id="SLWB01000005">
    <property type="protein sequence ID" value="TCN68908.1"/>
    <property type="molecule type" value="Genomic_DNA"/>
</dbReference>
<keyword evidence="8 10" id="KW-0342">GTP-binding</keyword>
<feature type="binding site" evidence="10">
    <location>
        <begin position="608"/>
        <end position="612"/>
    </location>
    <ligand>
        <name>GTP</name>
        <dbReference type="ChEBI" id="CHEBI:37565"/>
    </ligand>
</feature>
<dbReference type="NCBIfam" id="TIGR00231">
    <property type="entry name" value="small_GTP"/>
    <property type="match status" value="1"/>
</dbReference>
<keyword evidence="16" id="KW-1185">Reference proteome</keyword>
<evidence type="ECO:0000256" key="5">
    <source>
        <dbReference type="ARBA" id="ARBA00022540"/>
    </source>
</evidence>
<evidence type="ECO:0000256" key="4">
    <source>
        <dbReference type="ARBA" id="ARBA00022490"/>
    </source>
</evidence>
<evidence type="ECO:0000256" key="12">
    <source>
        <dbReference type="RuleBase" id="RU000645"/>
    </source>
</evidence>
<evidence type="ECO:0000256" key="13">
    <source>
        <dbReference type="SAM" id="MobiDB-lite"/>
    </source>
</evidence>
<dbReference type="InterPro" id="IPR027417">
    <property type="entry name" value="P-loop_NTPase"/>
</dbReference>
<feature type="binding site" evidence="10">
    <location>
        <begin position="662"/>
        <end position="665"/>
    </location>
    <ligand>
        <name>GTP</name>
        <dbReference type="ChEBI" id="CHEBI:37565"/>
    </ligand>
</feature>
<feature type="region of interest" description="Disordered" evidence="13">
    <location>
        <begin position="84"/>
        <end position="456"/>
    </location>
</feature>
<feature type="binding site" evidence="10">
    <location>
        <begin position="561"/>
        <end position="568"/>
    </location>
    <ligand>
        <name>GTP</name>
        <dbReference type="ChEBI" id="CHEBI:37565"/>
    </ligand>
</feature>
<dbReference type="HAMAP" id="MF_00100_B">
    <property type="entry name" value="IF_2_B"/>
    <property type="match status" value="1"/>
</dbReference>
<dbReference type="PROSITE" id="PS01176">
    <property type="entry name" value="IF2"/>
    <property type="match status" value="1"/>
</dbReference>
<sequence length="1052" mass="115352">MTQDKSTRLLKAAKELNVGVQTIVDFLHKKGIEVDSNPNAKITTEAYLLLEKEFGKEFKLKAEASKVDLKGIREKKAAVSIDDVLKGSSPSDEDEGDDDSERSIILKDNTSTERHKPHEPEVEKIEAPKIKGPNIIGKIDLEPKRTTRPATSEAPIEEKEKPQPAAEVKAEKTVSAPIEKPQEVKIEKATDIEPAAPVTPKEHTKVEEEVKPVQEKPAAPTETEGKQQNRPQPTPAPEKEPEATEQPKKGVEETKTDLVKEEVVKEEVVAETATETSEELFRADVEKLSGPTVVGKIDLSAFAPKKKPVATSVGNPNAGDKNKKKRKRIKPDQKVNVEGEAKSQEVRQPQFPPRAKPLEKGPKQTDANRPQKGPRQPQAGSQPGQPGQGGGNRLQVNRNAGGPQKGGSKFAAKKPVHKEVSDEDVQKQIKDTLARLTAKGAKSKSSKYRRDKRDDVRQRMMAEQELAEAERSIIKVTEFVTVNELANMMDVPVTDVIGACMNLGLMVSINQRLDAEALVLVAEEFGYKVEFVAAEIQESIQEEEDRPEDLLPRSPIVTVMGHVDHGKTSLLDYIRKANVIAGEAGGITQHIGAYSVKIDEERRITFLDTPGHEAFTAMRARGAKVTDIAIIIIAADDSVMPQTKEAINHAVAAGVPMVFAINKVDKPGANPDKIREQLAAMNYLVEDWGGKYQVQEISAKKGEGIQELLDKVLLEAEMLELKANPNKNAKGSVIESTLDKGRGYVTTMLVHSGTLNIGDVVLSGQYYGRVKAMFNERGKKITKAGPSVPVLMLGLNGAPTAGETFNVLEEREAKDIANKREQLQRMQGLRATKHITLDEIGRRIAIGNFKELNIIVKGDVDGSIEALTDSLIKLSNEEVQVNVIHKAVGQISESDVLLAAASNAIIVGFQVRPSTNARRIAENEGIEIRHYSIIYDAINEVKDAIVGMLSPEIKEETTCSIEVMEVFKITKVGTIAGCIVREGTVTRNSKIRVIRDGIVIHTGELESLKRFKDDVKEVKSGFECGLNTKGFNDIQVGDFIEGYELIEVKKTL</sequence>
<keyword evidence="6 10" id="KW-0547">Nucleotide-binding</keyword>
<dbReference type="InterPro" id="IPR036925">
    <property type="entry name" value="TIF_IF2_dom3_sf"/>
</dbReference>
<evidence type="ECO:0000259" key="14">
    <source>
        <dbReference type="PROSITE" id="PS51722"/>
    </source>
</evidence>
<feature type="compositionally biased region" description="Basic residues" evidence="13">
    <location>
        <begin position="441"/>
        <end position="450"/>
    </location>
</feature>
<evidence type="ECO:0000256" key="10">
    <source>
        <dbReference type="HAMAP-Rule" id="MF_00100"/>
    </source>
</evidence>
<dbReference type="PANTHER" id="PTHR43381">
    <property type="entry name" value="TRANSLATION INITIATION FACTOR IF-2-RELATED"/>
    <property type="match status" value="1"/>
</dbReference>
<evidence type="ECO:0000256" key="9">
    <source>
        <dbReference type="ARBA" id="ARBA00025162"/>
    </source>
</evidence>
<dbReference type="InterPro" id="IPR023115">
    <property type="entry name" value="TIF_IF2_dom3"/>
</dbReference>
<proteinExistence type="inferred from homology"/>
<evidence type="ECO:0000256" key="11">
    <source>
        <dbReference type="RuleBase" id="RU000644"/>
    </source>
</evidence>
<evidence type="ECO:0000313" key="15">
    <source>
        <dbReference type="EMBL" id="TCN68908.1"/>
    </source>
</evidence>
<dbReference type="InterPro" id="IPR015760">
    <property type="entry name" value="TIF_IF2"/>
</dbReference>
<comment type="caution">
    <text evidence="10">Lacks conserved residue(s) required for the propagation of feature annotation.</text>
</comment>
<dbReference type="FunFam" id="2.40.30.10:FF:000054">
    <property type="entry name" value="Translation initiation factor IF-2"/>
    <property type="match status" value="1"/>
</dbReference>
<evidence type="ECO:0000256" key="8">
    <source>
        <dbReference type="ARBA" id="ARBA00023134"/>
    </source>
</evidence>
<dbReference type="GO" id="GO:0003924">
    <property type="term" value="F:GTPase activity"/>
    <property type="evidence" value="ECO:0007669"/>
    <property type="project" value="UniProtKB-UniRule"/>
</dbReference>
<dbReference type="Gene3D" id="2.40.30.10">
    <property type="entry name" value="Translation factors"/>
    <property type="match status" value="2"/>
</dbReference>
<dbReference type="SUPFAM" id="SSF50447">
    <property type="entry name" value="Translation proteins"/>
    <property type="match status" value="2"/>
</dbReference>
<comment type="caution">
    <text evidence="15">The sequence shown here is derived from an EMBL/GenBank/DDBJ whole genome shotgun (WGS) entry which is preliminary data.</text>
</comment>
<protein>
    <recommendedName>
        <fullName evidence="3 10">Translation initiation factor IF-2</fullName>
    </recommendedName>
</protein>
<dbReference type="FunFam" id="3.40.50.10050:FF:000001">
    <property type="entry name" value="Translation initiation factor IF-2"/>
    <property type="match status" value="1"/>
</dbReference>
<dbReference type="Pfam" id="PF03144">
    <property type="entry name" value="GTP_EFTU_D2"/>
    <property type="match status" value="1"/>
</dbReference>
<dbReference type="InterPro" id="IPR000795">
    <property type="entry name" value="T_Tr_GTP-bd_dom"/>
</dbReference>
<dbReference type="GO" id="GO:0005525">
    <property type="term" value="F:GTP binding"/>
    <property type="evidence" value="ECO:0007669"/>
    <property type="project" value="UniProtKB-KW"/>
</dbReference>
<feature type="compositionally biased region" description="Basic and acidic residues" evidence="13">
    <location>
        <begin position="156"/>
        <end position="172"/>
    </location>
</feature>